<name>A0AAV2Z8Z4_9STRA</name>
<evidence type="ECO:0000313" key="1">
    <source>
        <dbReference type="EMBL" id="DBA02132.1"/>
    </source>
</evidence>
<evidence type="ECO:0000313" key="2">
    <source>
        <dbReference type="Proteomes" id="UP001146120"/>
    </source>
</evidence>
<gene>
    <name evidence="1" type="ORF">N0F65_011199</name>
</gene>
<keyword evidence="2" id="KW-1185">Reference proteome</keyword>
<reference evidence="1" key="2">
    <citation type="journal article" date="2023" name="Microbiol Resour">
        <title>Decontamination and Annotation of the Draft Genome Sequence of the Oomycete Lagenidium giganteum ARSEF 373.</title>
        <authorList>
            <person name="Morgan W.R."/>
            <person name="Tartar A."/>
        </authorList>
    </citation>
    <scope>NUCLEOTIDE SEQUENCE</scope>
    <source>
        <strain evidence="1">ARSEF 373</strain>
    </source>
</reference>
<dbReference type="EMBL" id="DAKRPA010000036">
    <property type="protein sequence ID" value="DBA02132.1"/>
    <property type="molecule type" value="Genomic_DNA"/>
</dbReference>
<accession>A0AAV2Z8Z4</accession>
<reference evidence="1" key="1">
    <citation type="submission" date="2022-11" db="EMBL/GenBank/DDBJ databases">
        <authorList>
            <person name="Morgan W.R."/>
            <person name="Tartar A."/>
        </authorList>
    </citation>
    <scope>NUCLEOTIDE SEQUENCE</scope>
    <source>
        <strain evidence="1">ARSEF 373</strain>
    </source>
</reference>
<sequence>MVLRMLEMMKYQMRTQQQQLIDRLQARPVAPALVPHDTIRQLDGTKLPTYLGGISESFELYIAQVAQYFDARGFAWRDPTLFRRTIAILVGTLKHAAAQ</sequence>
<organism evidence="1 2">
    <name type="scientific">Lagenidium giganteum</name>
    <dbReference type="NCBI Taxonomy" id="4803"/>
    <lineage>
        <taxon>Eukaryota</taxon>
        <taxon>Sar</taxon>
        <taxon>Stramenopiles</taxon>
        <taxon>Oomycota</taxon>
        <taxon>Peronosporomycetes</taxon>
        <taxon>Pythiales</taxon>
        <taxon>Pythiaceae</taxon>
    </lineage>
</organism>
<dbReference type="AlphaFoldDB" id="A0AAV2Z8Z4"/>
<dbReference type="Proteomes" id="UP001146120">
    <property type="component" value="Unassembled WGS sequence"/>
</dbReference>
<protein>
    <submittedName>
        <fullName evidence="1">Uncharacterized protein</fullName>
    </submittedName>
</protein>
<comment type="caution">
    <text evidence="1">The sequence shown here is derived from an EMBL/GenBank/DDBJ whole genome shotgun (WGS) entry which is preliminary data.</text>
</comment>
<proteinExistence type="predicted"/>